<keyword evidence="7" id="KW-0175">Coiled coil</keyword>
<sequence>MQANQQIPNQQAPYRQLVSIAIQTDFRETSIQTDPWTAPIDETTASLQNQKLRDLVDLTFQSGLLPAHQQTINVITKIQEEKEFDLKIPPPVDPTIEQTEKTRNQEKTRIQMLIQKDIQTWALKEQELAKQHALRIKMLVDQLEERENARTELRDELLDRLEVTKKEQLQLTQLKLTQRAVMELKKTTHHLKTQIADQLEFQDNNVVSDRLIQQKTVNTLLPRLTLPQQKTTKKIVKQSIYAANPLNAPILKPGEAPYRFAGVIRLAGTELKTEEDFREILKFQQEFQVEQVKKLNCKYAVSKENGYLPPRLLPGNLLGAPDTRPEWMKTKRVRKSDELQQEKQKEAKNYVWKQFENPPDVSNQAKSDAALFIQNLIRGKYTQIIQENGKNRRIGLVDELRLAHILVQTRGKDVNLQKLGQERIQLIQQNIQNGMVMSGLSGFLGQTVDQIEKERVRMQQVSRAQGILQIAIRERQRREDLEQKTRSGEILQRQRKDFVRQEITQAHREFVDMVIDQLNKQSLEEDAQQQANDLAMRQVEAIVELDYQKSVQGAPHNYQDQLAEYLNEFLLPEVDRQFQIMKVQKAEEKWILTGELAKAMAEKVGSYHGKAVIDEEGNLETEA</sequence>
<keyword evidence="3" id="KW-0206">Cytoskeleton</keyword>
<dbReference type="InterPro" id="IPR032840">
    <property type="entry name" value="CFAP91_dom"/>
</dbReference>
<dbReference type="GO" id="GO:0005930">
    <property type="term" value="C:axoneme"/>
    <property type="evidence" value="ECO:0007669"/>
    <property type="project" value="UniProtKB-SubCell"/>
</dbReference>
<feature type="domain" description="CFAP91" evidence="8">
    <location>
        <begin position="22"/>
        <end position="185"/>
    </location>
</feature>
<evidence type="ECO:0000256" key="3">
    <source>
        <dbReference type="ARBA" id="ARBA00023212"/>
    </source>
</evidence>
<organism evidence="9">
    <name type="scientific">Trepomonas sp. PC1</name>
    <dbReference type="NCBI Taxonomy" id="1076344"/>
    <lineage>
        <taxon>Eukaryota</taxon>
        <taxon>Metamonada</taxon>
        <taxon>Diplomonadida</taxon>
        <taxon>Hexamitidae</taxon>
        <taxon>Hexamitinae</taxon>
        <taxon>Trepomonas</taxon>
    </lineage>
</organism>
<evidence type="ECO:0000259" key="8">
    <source>
        <dbReference type="Pfam" id="PF14738"/>
    </source>
</evidence>
<comment type="subcellular location">
    <subcellularLocation>
        <location evidence="1">Cytoplasm</location>
        <location evidence="1">Cytoskeleton</location>
        <location evidence="1">Cilium axoneme</location>
    </subcellularLocation>
</comment>
<reference evidence="9" key="1">
    <citation type="submission" date="2015-07" db="EMBL/GenBank/DDBJ databases">
        <title>Adaptation to a free-living lifestyle via gene acquisitions in the diplomonad Trepomonas sp. PC1.</title>
        <authorList>
            <person name="Xu F."/>
            <person name="Jerlstrom-Hultqvist J."/>
            <person name="Kolisko M."/>
            <person name="Simpson A.G.B."/>
            <person name="Roger A.J."/>
            <person name="Svard S.G."/>
            <person name="Andersson J.O."/>
        </authorList>
    </citation>
    <scope>NUCLEOTIDE SEQUENCE</scope>
    <source>
        <strain evidence="9">PC1</strain>
    </source>
</reference>
<keyword evidence="2" id="KW-0963">Cytoplasm</keyword>
<protein>
    <recommendedName>
        <fullName evidence="6">Cilia- and flagella-associated protein 91</fullName>
    </recommendedName>
</protein>
<evidence type="ECO:0000256" key="7">
    <source>
        <dbReference type="SAM" id="Coils"/>
    </source>
</evidence>
<evidence type="ECO:0000256" key="6">
    <source>
        <dbReference type="ARBA" id="ARBA00029555"/>
    </source>
</evidence>
<evidence type="ECO:0000256" key="2">
    <source>
        <dbReference type="ARBA" id="ARBA00022490"/>
    </source>
</evidence>
<keyword evidence="4" id="KW-0966">Cell projection</keyword>
<feature type="coiled-coil region" evidence="7">
    <location>
        <begin position="96"/>
        <end position="156"/>
    </location>
</feature>
<dbReference type="AlphaFoldDB" id="A0A146KEP5"/>
<dbReference type="PANTHER" id="PTHR22455:SF10">
    <property type="entry name" value="CILIA- AND FLAGELLA-ASSOCIATED PROTEIN 91"/>
    <property type="match status" value="1"/>
</dbReference>
<dbReference type="EMBL" id="GDID01002252">
    <property type="protein sequence ID" value="JAP94354.1"/>
    <property type="molecule type" value="Transcribed_RNA"/>
</dbReference>
<evidence type="ECO:0000256" key="4">
    <source>
        <dbReference type="ARBA" id="ARBA00023273"/>
    </source>
</evidence>
<comment type="similarity">
    <text evidence="5">Belongs to the CFAP91 family.</text>
</comment>
<gene>
    <name evidence="9" type="ORF">TPC1_13022</name>
</gene>
<evidence type="ECO:0000256" key="1">
    <source>
        <dbReference type="ARBA" id="ARBA00004430"/>
    </source>
</evidence>
<accession>A0A146KEP5</accession>
<proteinExistence type="inferred from homology"/>
<dbReference type="InterPro" id="IPR026720">
    <property type="entry name" value="CFAP91"/>
</dbReference>
<dbReference type="Pfam" id="PF14738">
    <property type="entry name" value="CFAP91"/>
    <property type="match status" value="1"/>
</dbReference>
<name>A0A146KEP5_9EUKA</name>
<evidence type="ECO:0000313" key="9">
    <source>
        <dbReference type="EMBL" id="JAP94354.1"/>
    </source>
</evidence>
<evidence type="ECO:0000256" key="5">
    <source>
        <dbReference type="ARBA" id="ARBA00029468"/>
    </source>
</evidence>
<dbReference type="PANTHER" id="PTHR22455">
    <property type="entry name" value="CILIA- AND FLAGELLA-ASSOCIATED PROTEIN 91"/>
    <property type="match status" value="1"/>
</dbReference>
<feature type="non-terminal residue" evidence="9">
    <location>
        <position position="623"/>
    </location>
</feature>